<dbReference type="Pfam" id="PF00171">
    <property type="entry name" value="Aldedh"/>
    <property type="match status" value="1"/>
</dbReference>
<dbReference type="Proteomes" id="UP001162029">
    <property type="component" value="Unassembled WGS sequence"/>
</dbReference>
<keyword evidence="3" id="KW-1185">Reference proteome</keyword>
<reference evidence="2" key="1">
    <citation type="submission" date="2022-12" db="EMBL/GenBank/DDBJ databases">
        <authorList>
            <person name="Webb A."/>
        </authorList>
    </citation>
    <scope>NUCLEOTIDE SEQUENCE</scope>
    <source>
        <strain evidence="2">Pd1</strain>
    </source>
</reference>
<proteinExistence type="predicted"/>
<evidence type="ECO:0000313" key="2">
    <source>
        <dbReference type="EMBL" id="CAI5737672.1"/>
    </source>
</evidence>
<dbReference type="EMBL" id="CANTFM010001280">
    <property type="protein sequence ID" value="CAI5737672.1"/>
    <property type="molecule type" value="Genomic_DNA"/>
</dbReference>
<name>A0AAV0UL50_9STRA</name>
<dbReference type="InterPro" id="IPR016161">
    <property type="entry name" value="Ald_DH/histidinol_DH"/>
</dbReference>
<dbReference type="SUPFAM" id="SSF53720">
    <property type="entry name" value="ALDH-like"/>
    <property type="match status" value="1"/>
</dbReference>
<comment type="caution">
    <text evidence="2">The sequence shown here is derived from an EMBL/GenBank/DDBJ whole genome shotgun (WGS) entry which is preliminary data.</text>
</comment>
<dbReference type="Gene3D" id="3.40.309.10">
    <property type="entry name" value="Aldehyde Dehydrogenase, Chain A, domain 2"/>
    <property type="match status" value="1"/>
</dbReference>
<dbReference type="AlphaFoldDB" id="A0AAV0UL50"/>
<evidence type="ECO:0000313" key="3">
    <source>
        <dbReference type="Proteomes" id="UP001162029"/>
    </source>
</evidence>
<organism evidence="2 3">
    <name type="scientific">Peronospora destructor</name>
    <dbReference type="NCBI Taxonomy" id="86335"/>
    <lineage>
        <taxon>Eukaryota</taxon>
        <taxon>Sar</taxon>
        <taxon>Stramenopiles</taxon>
        <taxon>Oomycota</taxon>
        <taxon>Peronosporomycetes</taxon>
        <taxon>Peronosporales</taxon>
        <taxon>Peronosporaceae</taxon>
        <taxon>Peronospora</taxon>
    </lineage>
</organism>
<feature type="domain" description="Aldehyde dehydrogenase" evidence="1">
    <location>
        <begin position="1"/>
        <end position="82"/>
    </location>
</feature>
<accession>A0AAV0UL50</accession>
<protein>
    <recommendedName>
        <fullName evidence="1">Aldehyde dehydrogenase domain-containing protein</fullName>
    </recommendedName>
</protein>
<dbReference type="InterPro" id="IPR016163">
    <property type="entry name" value="Ald_DH_C"/>
</dbReference>
<evidence type="ECO:0000259" key="1">
    <source>
        <dbReference type="Pfam" id="PF00171"/>
    </source>
</evidence>
<gene>
    <name evidence="2" type="ORF">PDE001_LOCUS6677</name>
</gene>
<dbReference type="InterPro" id="IPR015590">
    <property type="entry name" value="Aldehyde_DH_dom"/>
</dbReference>
<dbReference type="GO" id="GO:0016620">
    <property type="term" value="F:oxidoreductase activity, acting on the aldehyde or oxo group of donors, NAD or NADP as acceptor"/>
    <property type="evidence" value="ECO:0007669"/>
    <property type="project" value="InterPro"/>
</dbReference>
<sequence>MSLFRFKTIDEVIERANDSVYAMGALRALAMQSRSSMGFKRVTAYVNDVSDAETPCDGFKESDIGRENGELDLRNYVEHKTVIIKRRDNSMP</sequence>